<dbReference type="SUPFAM" id="SSF56059">
    <property type="entry name" value="Glutathione synthetase ATP-binding domain-like"/>
    <property type="match status" value="1"/>
</dbReference>
<accession>A0ABN2WLW6</accession>
<evidence type="ECO:0000313" key="7">
    <source>
        <dbReference type="EMBL" id="GAA2093685.1"/>
    </source>
</evidence>
<keyword evidence="8" id="KW-1185">Reference proteome</keyword>
<sequence length="377" mass="38841">MPLPSTPTETTPPPAPDPSPDLAAALGRPPRVLVTGAGGPSGVGFLRALAGAVEPYAADIDPNGAGLYLVPRARRMLLPPGAHPGFADALLRLCRRHAIDVLVPTVDAELLPLAGRSADFAAAGVRVLVPPAEAVADCLDKWRLARACAGAVRLPETRTLGPAGGADFPGGFPAIAKPRTGSGSRGVRIVEGPAALARLPRDHSYLLQELLPGTEYSVDVLTDGTGRVVAAVPRSRDKTDSGIVVAGRVLAAPALSRLAEETVRTLGLRGVLNVQVREDRHGEPALLEVNPRPPGGLSLSRAAGVDLARWAVAGLLGAELPERIAHREVAVVRHWQDVVLRPDELGDLADDTEAVGTGAGAAEAAGTETFAEEAVAA</sequence>
<feature type="compositionally biased region" description="Pro residues" evidence="5">
    <location>
        <begin position="1"/>
        <end position="19"/>
    </location>
</feature>
<feature type="domain" description="ATP-grasp" evidence="6">
    <location>
        <begin position="144"/>
        <end position="316"/>
    </location>
</feature>
<evidence type="ECO:0000313" key="8">
    <source>
        <dbReference type="Proteomes" id="UP001500897"/>
    </source>
</evidence>
<evidence type="ECO:0000256" key="1">
    <source>
        <dbReference type="ARBA" id="ARBA00022598"/>
    </source>
</evidence>
<dbReference type="Gene3D" id="3.40.50.20">
    <property type="match status" value="1"/>
</dbReference>
<dbReference type="PANTHER" id="PTHR43585">
    <property type="entry name" value="FUMIPYRROLE BIOSYNTHESIS PROTEIN C"/>
    <property type="match status" value="1"/>
</dbReference>
<dbReference type="RefSeq" id="WP_344551643.1">
    <property type="nucleotide sequence ID" value="NZ_BAAANS010000010.1"/>
</dbReference>
<dbReference type="InterPro" id="IPR048764">
    <property type="entry name" value="PylC_N"/>
</dbReference>
<evidence type="ECO:0000256" key="3">
    <source>
        <dbReference type="ARBA" id="ARBA00022840"/>
    </source>
</evidence>
<protein>
    <recommendedName>
        <fullName evidence="6">ATP-grasp domain-containing protein</fullName>
    </recommendedName>
</protein>
<dbReference type="Gene3D" id="3.30.470.20">
    <property type="entry name" value="ATP-grasp fold, B domain"/>
    <property type="match status" value="1"/>
</dbReference>
<gene>
    <name evidence="7" type="ORF">GCM10009759_20580</name>
</gene>
<reference evidence="7 8" key="1">
    <citation type="journal article" date="2019" name="Int. J. Syst. Evol. Microbiol.">
        <title>The Global Catalogue of Microorganisms (GCM) 10K type strain sequencing project: providing services to taxonomists for standard genome sequencing and annotation.</title>
        <authorList>
            <consortium name="The Broad Institute Genomics Platform"/>
            <consortium name="The Broad Institute Genome Sequencing Center for Infectious Disease"/>
            <person name="Wu L."/>
            <person name="Ma J."/>
        </authorList>
    </citation>
    <scope>NUCLEOTIDE SEQUENCE [LARGE SCALE GENOMIC DNA]</scope>
    <source>
        <strain evidence="7 8">JCM 14559</strain>
    </source>
</reference>
<dbReference type="PANTHER" id="PTHR43585:SF2">
    <property type="entry name" value="ATP-GRASP ENZYME FSQD"/>
    <property type="match status" value="1"/>
</dbReference>
<dbReference type="Proteomes" id="UP001500897">
    <property type="component" value="Unassembled WGS sequence"/>
</dbReference>
<keyword evidence="3 4" id="KW-0067">ATP-binding</keyword>
<evidence type="ECO:0000256" key="4">
    <source>
        <dbReference type="PROSITE-ProRule" id="PRU00409"/>
    </source>
</evidence>
<organism evidence="7 8">
    <name type="scientific">Kitasatospora saccharophila</name>
    <dbReference type="NCBI Taxonomy" id="407973"/>
    <lineage>
        <taxon>Bacteria</taxon>
        <taxon>Bacillati</taxon>
        <taxon>Actinomycetota</taxon>
        <taxon>Actinomycetes</taxon>
        <taxon>Kitasatosporales</taxon>
        <taxon>Streptomycetaceae</taxon>
        <taxon>Kitasatospora</taxon>
    </lineage>
</organism>
<dbReference type="InterPro" id="IPR052032">
    <property type="entry name" value="ATP-dep_AA_Ligase"/>
</dbReference>
<dbReference type="PROSITE" id="PS50975">
    <property type="entry name" value="ATP_GRASP"/>
    <property type="match status" value="1"/>
</dbReference>
<evidence type="ECO:0000256" key="5">
    <source>
        <dbReference type="SAM" id="MobiDB-lite"/>
    </source>
</evidence>
<feature type="region of interest" description="Disordered" evidence="5">
    <location>
        <begin position="1"/>
        <end position="25"/>
    </location>
</feature>
<keyword evidence="1" id="KW-0436">Ligase</keyword>
<keyword evidence="2 4" id="KW-0547">Nucleotide-binding</keyword>
<dbReference type="EMBL" id="BAAANS010000010">
    <property type="protein sequence ID" value="GAA2093685.1"/>
    <property type="molecule type" value="Genomic_DNA"/>
</dbReference>
<dbReference type="Pfam" id="PF15632">
    <property type="entry name" value="ATPgrasp_Ter"/>
    <property type="match status" value="1"/>
</dbReference>
<evidence type="ECO:0000256" key="2">
    <source>
        <dbReference type="ARBA" id="ARBA00022741"/>
    </source>
</evidence>
<dbReference type="InterPro" id="IPR011761">
    <property type="entry name" value="ATP-grasp"/>
</dbReference>
<evidence type="ECO:0000259" key="6">
    <source>
        <dbReference type="PROSITE" id="PS50975"/>
    </source>
</evidence>
<dbReference type="Pfam" id="PF21360">
    <property type="entry name" value="PylC-like_N"/>
    <property type="match status" value="1"/>
</dbReference>
<proteinExistence type="predicted"/>
<comment type="caution">
    <text evidence="7">The sequence shown here is derived from an EMBL/GenBank/DDBJ whole genome shotgun (WGS) entry which is preliminary data.</text>
</comment>
<name>A0ABN2WLW6_9ACTN</name>